<feature type="compositionally biased region" description="Polar residues" evidence="1">
    <location>
        <begin position="36"/>
        <end position="54"/>
    </location>
</feature>
<evidence type="ECO:0000313" key="2">
    <source>
        <dbReference type="EMBL" id="CAB4127358.1"/>
    </source>
</evidence>
<gene>
    <name evidence="2" type="ORF">UFOVP84_147</name>
</gene>
<evidence type="ECO:0000256" key="1">
    <source>
        <dbReference type="SAM" id="MobiDB-lite"/>
    </source>
</evidence>
<sequence length="54" mass="5806">MRSSSKYLCMLHKKPMIIVTNGVVRLLNAAAKNEIPDTSSSINGGTTQNATTLK</sequence>
<name>A0A6J5KXS9_9CAUD</name>
<organism evidence="2">
    <name type="scientific">uncultured Caudovirales phage</name>
    <dbReference type="NCBI Taxonomy" id="2100421"/>
    <lineage>
        <taxon>Viruses</taxon>
        <taxon>Duplodnaviria</taxon>
        <taxon>Heunggongvirae</taxon>
        <taxon>Uroviricota</taxon>
        <taxon>Caudoviricetes</taxon>
        <taxon>Peduoviridae</taxon>
        <taxon>Maltschvirus</taxon>
        <taxon>Maltschvirus maltsch</taxon>
    </lineage>
</organism>
<feature type="region of interest" description="Disordered" evidence="1">
    <location>
        <begin position="35"/>
        <end position="54"/>
    </location>
</feature>
<protein>
    <submittedName>
        <fullName evidence="2">Uncharacterized protein</fullName>
    </submittedName>
</protein>
<accession>A0A6J5KXS9</accession>
<reference evidence="2" key="1">
    <citation type="submission" date="2020-04" db="EMBL/GenBank/DDBJ databases">
        <authorList>
            <person name="Chiriac C."/>
            <person name="Salcher M."/>
            <person name="Ghai R."/>
            <person name="Kavagutti S V."/>
        </authorList>
    </citation>
    <scope>NUCLEOTIDE SEQUENCE</scope>
</reference>
<proteinExistence type="predicted"/>
<dbReference type="EMBL" id="LR796208">
    <property type="protein sequence ID" value="CAB4127358.1"/>
    <property type="molecule type" value="Genomic_DNA"/>
</dbReference>